<evidence type="ECO:0000313" key="1">
    <source>
        <dbReference type="EMBL" id="KJH51567.1"/>
    </source>
</evidence>
<gene>
    <name evidence="1" type="ORF">DICVIV_02304</name>
</gene>
<reference evidence="1 2" key="1">
    <citation type="submission" date="2013-11" db="EMBL/GenBank/DDBJ databases">
        <title>Draft genome of the bovine lungworm Dictyocaulus viviparus.</title>
        <authorList>
            <person name="Mitreva M."/>
        </authorList>
    </citation>
    <scope>NUCLEOTIDE SEQUENCE [LARGE SCALE GENOMIC DNA]</scope>
    <source>
        <strain evidence="1 2">HannoverDv2000</strain>
    </source>
</reference>
<dbReference type="EMBL" id="KN716181">
    <property type="protein sequence ID" value="KJH51567.1"/>
    <property type="molecule type" value="Genomic_DNA"/>
</dbReference>
<sequence length="108" mass="12493">MGPSTLALQHSEKIEKTGGDISYSSHSRKRVIDKTPQKRISSSYSIIEKILSASRPRTRNDRDFAGETFDLSIIAHWTFRMLKEKNRTVKRNHRLYGGISVLLMEMRE</sequence>
<name>A0A0D8Y5U1_DICVI</name>
<reference evidence="2" key="2">
    <citation type="journal article" date="2016" name="Sci. Rep.">
        <title>Dictyocaulus viviparus genome, variome and transcriptome elucidate lungworm biology and support future intervention.</title>
        <authorList>
            <person name="McNulty S.N."/>
            <person name="Strube C."/>
            <person name="Rosa B.A."/>
            <person name="Martin J.C."/>
            <person name="Tyagi R."/>
            <person name="Choi Y.J."/>
            <person name="Wang Q."/>
            <person name="Hallsworth Pepin K."/>
            <person name="Zhang X."/>
            <person name="Ozersky P."/>
            <person name="Wilson R.K."/>
            <person name="Sternberg P.W."/>
            <person name="Gasser R.B."/>
            <person name="Mitreva M."/>
        </authorList>
    </citation>
    <scope>NUCLEOTIDE SEQUENCE [LARGE SCALE GENOMIC DNA]</scope>
    <source>
        <strain evidence="2">HannoverDv2000</strain>
    </source>
</reference>
<keyword evidence="2" id="KW-1185">Reference proteome</keyword>
<dbReference type="Proteomes" id="UP000053766">
    <property type="component" value="Unassembled WGS sequence"/>
</dbReference>
<protein>
    <submittedName>
        <fullName evidence="1">Uncharacterized protein</fullName>
    </submittedName>
</protein>
<organism evidence="1 2">
    <name type="scientific">Dictyocaulus viviparus</name>
    <name type="common">Bovine lungworm</name>
    <dbReference type="NCBI Taxonomy" id="29172"/>
    <lineage>
        <taxon>Eukaryota</taxon>
        <taxon>Metazoa</taxon>
        <taxon>Ecdysozoa</taxon>
        <taxon>Nematoda</taxon>
        <taxon>Chromadorea</taxon>
        <taxon>Rhabditida</taxon>
        <taxon>Rhabditina</taxon>
        <taxon>Rhabditomorpha</taxon>
        <taxon>Strongyloidea</taxon>
        <taxon>Metastrongylidae</taxon>
        <taxon>Dictyocaulus</taxon>
    </lineage>
</organism>
<proteinExistence type="predicted"/>
<accession>A0A0D8Y5U1</accession>
<evidence type="ECO:0000313" key="2">
    <source>
        <dbReference type="Proteomes" id="UP000053766"/>
    </source>
</evidence>
<dbReference type="AlphaFoldDB" id="A0A0D8Y5U1"/>